<dbReference type="PROSITE" id="PS50211">
    <property type="entry name" value="DENN"/>
    <property type="match status" value="1"/>
</dbReference>
<organism evidence="3 4">
    <name type="scientific">Gracilariopsis chorda</name>
    <dbReference type="NCBI Taxonomy" id="448386"/>
    <lineage>
        <taxon>Eukaryota</taxon>
        <taxon>Rhodophyta</taxon>
        <taxon>Florideophyceae</taxon>
        <taxon>Rhodymeniophycidae</taxon>
        <taxon>Gracilariales</taxon>
        <taxon>Gracilariaceae</taxon>
        <taxon>Gracilariopsis</taxon>
    </lineage>
</organism>
<feature type="compositionally biased region" description="Low complexity" evidence="1">
    <location>
        <begin position="188"/>
        <end position="200"/>
    </location>
</feature>
<dbReference type="Pfam" id="PF02141">
    <property type="entry name" value="DENN"/>
    <property type="match status" value="1"/>
</dbReference>
<feature type="region of interest" description="Disordered" evidence="1">
    <location>
        <begin position="11"/>
        <end position="36"/>
    </location>
</feature>
<feature type="compositionally biased region" description="Acidic residues" evidence="1">
    <location>
        <begin position="1098"/>
        <end position="1109"/>
    </location>
</feature>
<feature type="compositionally biased region" description="Polar residues" evidence="1">
    <location>
        <begin position="442"/>
        <end position="455"/>
    </location>
</feature>
<feature type="region of interest" description="Disordered" evidence="1">
    <location>
        <begin position="476"/>
        <end position="504"/>
    </location>
</feature>
<feature type="domain" description="UDENN" evidence="2">
    <location>
        <begin position="357"/>
        <end position="823"/>
    </location>
</feature>
<feature type="region of interest" description="Disordered" evidence="1">
    <location>
        <begin position="422"/>
        <end position="457"/>
    </location>
</feature>
<dbReference type="SMART" id="SM00799">
    <property type="entry name" value="DENN"/>
    <property type="match status" value="1"/>
</dbReference>
<protein>
    <submittedName>
        <fullName evidence="3">Suppression of tumorigenicity 5 protein</fullName>
    </submittedName>
</protein>
<dbReference type="PANTHER" id="PTHR15288:SF0">
    <property type="entry name" value="UDENN DOMAIN-CONTAINING PROTEIN"/>
    <property type="match status" value="1"/>
</dbReference>
<feature type="region of interest" description="Disordered" evidence="1">
    <location>
        <begin position="160"/>
        <end position="232"/>
    </location>
</feature>
<dbReference type="OrthoDB" id="10266080at2759"/>
<feature type="compositionally biased region" description="Polar residues" evidence="1">
    <location>
        <begin position="123"/>
        <end position="134"/>
    </location>
</feature>
<sequence length="1167" mass="127808">MSAAFSLLRATPPPLSPMHSIPPAPPPSPPPPPLPVPPTLRSVHLVALVHLLADPTRPCSNSDAPALHFVHTHPLSARDPAQLAAASDSVLAAAAFIFPCDAAPSTHHTRPATAPPLRRHLPSTPQANPHHQQPYSAVYSQLRSAKVLPLSTSALFSALNNDVHAPPPTRPPPSRIARHSRRNPDRPSPSSAAEPSTTSTLRRRRANSLPRRPSLSPPSRTRSAGIPPFSTSHLPRVPHLDLDAPPAHPSSSLRALIPFIMSVRSHAFAVTAADGSRQYAFCRPLSSLHALVVLADSSHSALYVSALESTIHRFTALLLADSPALCSYQVHSECSHAQNSQPSFRHSPALCAPTVAAHLCEAFIHNLTQPSDPSVSAHPVQHFVTNPLIPGLHSAVLSDFATVDSPSAPVYHELARLAVPNLSSTPSTTSSGRVTLAPHTASAESSSDSNVINNNAQAPPLADTAAAAATLEFPSSSHLQRRSASYERVVSQKTAPDTDQEPRLTRENSLTHLADAHILFSHFSVRAIVILITALLEERRVCIVGPSSSLVSRAVLALENLLRPFEWPHVLSPILPSQHVHVLSAPIPFLVGILERYYPQTADLPLDDDLVFAHIQSGKVSLRPDTSDLSKHISRRLRTRLERRLTRIKNACPRSGRLRPNLSDNSLSTLMSAVSGNNDALEDDPHTHTFAFVRPFSVPPDENPVKPSSATLWRSRSQSSKLNKLGVMHSNLDMSFDSDTLAALDKAMSKFFAELLADLPAAESEQNAPNQDVHPATGTIASSILSSSSVTRKDSRTLLRTFVNTQMYMQWERDEKRDPSFGIAQNDGARRRRNRTAAIRERSLLNGRATLDDATDIEDEPAQFASNLGMRYPLLPRFKKARPASEFMDDDFDDPIAIPGLEPGVSTSVRLSNPFGNMRKLRRLKEETHEEEAVTQKPNTPLPRRARAVLASDINDAIFHDEDLGVMSGPEPRAIRKHDDVKRVRRPARSRRHRNRNQHHVNFADEIVSSAEAEPREIFSDAEITAQETGDVKDGHLRLSIASTDAVRVSNPEVPTKRPWLFLRLPGSPWTSARESLIQPSSKDGASRRSSSDKGQEENSDNNDGDECLQEQTDTGTMKETSTENPPPKPTDVKPDILFASQEYSTAPGWNLVRHWHLRRYKNFARA</sequence>
<evidence type="ECO:0000313" key="3">
    <source>
        <dbReference type="EMBL" id="PXF45089.1"/>
    </source>
</evidence>
<dbReference type="InterPro" id="IPR001194">
    <property type="entry name" value="cDENN_dom"/>
</dbReference>
<dbReference type="Proteomes" id="UP000247409">
    <property type="component" value="Unassembled WGS sequence"/>
</dbReference>
<gene>
    <name evidence="3" type="ORF">BWQ96_05128</name>
</gene>
<dbReference type="STRING" id="448386.A0A2V3ISL6"/>
<feature type="compositionally biased region" description="Basic and acidic residues" evidence="1">
    <location>
        <begin position="973"/>
        <end position="982"/>
    </location>
</feature>
<dbReference type="AlphaFoldDB" id="A0A2V3ISL6"/>
<dbReference type="InterPro" id="IPR037516">
    <property type="entry name" value="Tripartite_DENN"/>
</dbReference>
<dbReference type="PANTHER" id="PTHR15288">
    <property type="entry name" value="DENN DOMAIN-CONTAINING PROTEIN 2"/>
    <property type="match status" value="1"/>
</dbReference>
<feature type="compositionally biased region" description="Basic residues" evidence="1">
    <location>
        <begin position="983"/>
        <end position="994"/>
    </location>
</feature>
<dbReference type="InterPro" id="IPR043153">
    <property type="entry name" value="DENN_C"/>
</dbReference>
<feature type="compositionally biased region" description="Polar residues" evidence="1">
    <location>
        <begin position="1110"/>
        <end position="1124"/>
    </location>
</feature>
<evidence type="ECO:0000256" key="1">
    <source>
        <dbReference type="SAM" id="MobiDB-lite"/>
    </source>
</evidence>
<feature type="compositionally biased region" description="Low complexity" evidence="1">
    <location>
        <begin position="207"/>
        <end position="223"/>
    </location>
</feature>
<name>A0A2V3ISL6_9FLOR</name>
<reference evidence="3 4" key="1">
    <citation type="journal article" date="2018" name="Mol. Biol. Evol.">
        <title>Analysis of the draft genome of the red seaweed Gracilariopsis chorda provides insights into genome size evolution in Rhodophyta.</title>
        <authorList>
            <person name="Lee J."/>
            <person name="Yang E.C."/>
            <person name="Graf L."/>
            <person name="Yang J.H."/>
            <person name="Qiu H."/>
            <person name="Zel Zion U."/>
            <person name="Chan C.X."/>
            <person name="Stephens T.G."/>
            <person name="Weber A.P.M."/>
            <person name="Boo G.H."/>
            <person name="Boo S.M."/>
            <person name="Kim K.M."/>
            <person name="Shin Y."/>
            <person name="Jung M."/>
            <person name="Lee S.J."/>
            <person name="Yim H.S."/>
            <person name="Lee J.H."/>
            <person name="Bhattacharya D."/>
            <person name="Yoon H.S."/>
        </authorList>
    </citation>
    <scope>NUCLEOTIDE SEQUENCE [LARGE SCALE GENOMIC DNA]</scope>
    <source>
        <strain evidence="3 4">SKKU-2015</strain>
        <tissue evidence="3">Whole body</tissue>
    </source>
</reference>
<dbReference type="EMBL" id="NBIV01000070">
    <property type="protein sequence ID" value="PXF45089.1"/>
    <property type="molecule type" value="Genomic_DNA"/>
</dbReference>
<feature type="region of interest" description="Disordered" evidence="1">
    <location>
        <begin position="969"/>
        <end position="994"/>
    </location>
</feature>
<evidence type="ECO:0000313" key="4">
    <source>
        <dbReference type="Proteomes" id="UP000247409"/>
    </source>
</evidence>
<accession>A0A2V3ISL6</accession>
<evidence type="ECO:0000259" key="2">
    <source>
        <dbReference type="PROSITE" id="PS50211"/>
    </source>
</evidence>
<keyword evidence="4" id="KW-1185">Reference proteome</keyword>
<dbReference type="InterPro" id="IPR051942">
    <property type="entry name" value="DENN_domain_containing_2"/>
</dbReference>
<proteinExistence type="predicted"/>
<dbReference type="Gene3D" id="3.40.50.11500">
    <property type="match status" value="1"/>
</dbReference>
<feature type="region of interest" description="Disordered" evidence="1">
    <location>
        <begin position="102"/>
        <end position="134"/>
    </location>
</feature>
<feature type="compositionally biased region" description="Pro residues" evidence="1">
    <location>
        <begin position="165"/>
        <end position="174"/>
    </location>
</feature>
<comment type="caution">
    <text evidence="3">The sequence shown here is derived from an EMBL/GenBank/DDBJ whole genome shotgun (WGS) entry which is preliminary data.</text>
</comment>
<feature type="compositionally biased region" description="Basic and acidic residues" evidence="1">
    <location>
        <begin position="1085"/>
        <end position="1097"/>
    </location>
</feature>
<feature type="region of interest" description="Disordered" evidence="1">
    <location>
        <begin position="1072"/>
        <end position="1136"/>
    </location>
</feature>